<proteinExistence type="predicted"/>
<evidence type="ECO:0000313" key="2">
    <source>
        <dbReference type="EMBL" id="MCA6075751.1"/>
    </source>
</evidence>
<dbReference type="Proteomes" id="UP001139409">
    <property type="component" value="Unassembled WGS sequence"/>
</dbReference>
<protein>
    <recommendedName>
        <fullName evidence="5">Periplasmic heavy metal sensor</fullName>
    </recommendedName>
</protein>
<keyword evidence="4" id="KW-1185">Reference proteome</keyword>
<dbReference type="RefSeq" id="WP_225697688.1">
    <property type="nucleotide sequence ID" value="NZ_JAIXNE010000002.1"/>
</dbReference>
<evidence type="ECO:0008006" key="5">
    <source>
        <dbReference type="Google" id="ProtNLM"/>
    </source>
</evidence>
<sequence>MKTIILFSLIILGPLFITETNGQPPQRNPSEMVAREKQMVLDSITDLSEDQKLVIDEIYKTYSEEITAAFSENQGDRDKMRGAMQEIRKKKQTMLSEILTDEQMARLTFIMQQNRRQRRPPPNE</sequence>
<reference evidence="3" key="1">
    <citation type="submission" date="2021-09" db="EMBL/GenBank/DDBJ databases">
        <title>Fulvivirga sp. isolated from coastal sediment.</title>
        <authorList>
            <person name="Yu H."/>
        </authorList>
    </citation>
    <scope>NUCLEOTIDE SEQUENCE</scope>
    <source>
        <strain evidence="3">1062</strain>
    </source>
</reference>
<dbReference type="AlphaFoldDB" id="A0A9X1KZB8"/>
<comment type="caution">
    <text evidence="3">The sequence shown here is derived from an EMBL/GenBank/DDBJ whole genome shotgun (WGS) entry which is preliminary data.</text>
</comment>
<gene>
    <name evidence="1" type="ORF">LDX50_06820</name>
    <name evidence="2" type="ORF">LDX50_12790</name>
    <name evidence="3" type="ORF">LDX50_18510</name>
</gene>
<name>A0A9X1KZB8_9BACT</name>
<dbReference type="EMBL" id="JAIXNE010000004">
    <property type="protein sequence ID" value="MCA6076879.1"/>
    <property type="molecule type" value="Genomic_DNA"/>
</dbReference>
<accession>A0A9X1KZB8</accession>
<dbReference type="EMBL" id="JAIXNE010000003">
    <property type="protein sequence ID" value="MCA6075751.1"/>
    <property type="molecule type" value="Genomic_DNA"/>
</dbReference>
<evidence type="ECO:0000313" key="3">
    <source>
        <dbReference type="EMBL" id="MCA6076879.1"/>
    </source>
</evidence>
<organism evidence="3 4">
    <name type="scientific">Fulvivirga sedimenti</name>
    <dbReference type="NCBI Taxonomy" id="2879465"/>
    <lineage>
        <taxon>Bacteria</taxon>
        <taxon>Pseudomonadati</taxon>
        <taxon>Bacteroidota</taxon>
        <taxon>Cytophagia</taxon>
        <taxon>Cytophagales</taxon>
        <taxon>Fulvivirgaceae</taxon>
        <taxon>Fulvivirga</taxon>
    </lineage>
</organism>
<dbReference type="EMBL" id="JAIXNE010000002">
    <property type="protein sequence ID" value="MCA6074574.1"/>
    <property type="molecule type" value="Genomic_DNA"/>
</dbReference>
<evidence type="ECO:0000313" key="1">
    <source>
        <dbReference type="EMBL" id="MCA6074574.1"/>
    </source>
</evidence>
<evidence type="ECO:0000313" key="4">
    <source>
        <dbReference type="Proteomes" id="UP001139409"/>
    </source>
</evidence>